<keyword evidence="7" id="KW-0931">ER-Golgi transport</keyword>
<evidence type="ECO:0000256" key="12">
    <source>
        <dbReference type="SAM" id="Phobius"/>
    </source>
</evidence>
<evidence type="ECO:0000256" key="3">
    <source>
        <dbReference type="ARBA" id="ARBA00022574"/>
    </source>
</evidence>
<evidence type="ECO:0000256" key="4">
    <source>
        <dbReference type="ARBA" id="ARBA00022692"/>
    </source>
</evidence>
<dbReference type="InterPro" id="IPR045260">
    <property type="entry name" value="Sec12-like"/>
</dbReference>
<keyword evidence="6" id="KW-0256">Endoplasmic reticulum</keyword>
<dbReference type="InterPro" id="IPR036322">
    <property type="entry name" value="WD40_repeat_dom_sf"/>
</dbReference>
<dbReference type="PANTHER" id="PTHR23284:SF0">
    <property type="entry name" value="PROLACTIN REGULATORY ELEMENT-BINDING PROTEIN"/>
    <property type="match status" value="1"/>
</dbReference>
<gene>
    <name evidence="13" type="ORF">M0812_07324</name>
</gene>
<feature type="transmembrane region" description="Helical" evidence="12">
    <location>
        <begin position="388"/>
        <end position="409"/>
    </location>
</feature>
<evidence type="ECO:0000256" key="5">
    <source>
        <dbReference type="ARBA" id="ARBA00022737"/>
    </source>
</evidence>
<dbReference type="GO" id="GO:0015031">
    <property type="term" value="P:protein transport"/>
    <property type="evidence" value="ECO:0007669"/>
    <property type="project" value="UniProtKB-KW"/>
</dbReference>
<keyword evidence="3" id="KW-0853">WD repeat</keyword>
<sequence length="413" mass="47804">MQSLTLNTSRILNVVKWINDEHIIIGGGGGESKTGVPNGITFLEFDRKNFKLKELNFINTESEVIRDLIVLKDKLICAIANRLVFYKFETIKKLEKKEEKNEKEENKEEEKEEEEEKEKEKEKETETEKEKKLEAKEIEKTIYELKTIHSKDYINTKNEEKIYQESVSYFEQLKLITSIGEENSIGFYNSSSYGEKKILDMGEDNQIFNLDYSKVLGAYVLCCPKKIIFVDQKTFKTIHEISAPKTDRNVRYAYRNVKILNDNSLLLVTLNEFKRKQGTQKGYLVQYRISKNEEKINSKLQKQILIFREPLTDLTIDSKNNQMAIGGARGSLAVYKIKSLSKLFKNASHKLCVTGLSFDPLSEYIASCAGDSSLVVTKIKKKIDFEDYANWIFISFVVLIIAIILRTYFNSLK</sequence>
<evidence type="ECO:0000256" key="9">
    <source>
        <dbReference type="ARBA" id="ARBA00022989"/>
    </source>
</evidence>
<dbReference type="SMART" id="SM00320">
    <property type="entry name" value="WD40"/>
    <property type="match status" value="2"/>
</dbReference>
<dbReference type="AlphaFoldDB" id="A0AAV8A2X7"/>
<dbReference type="GO" id="GO:0005789">
    <property type="term" value="C:endoplasmic reticulum membrane"/>
    <property type="evidence" value="ECO:0007669"/>
    <property type="project" value="UniProtKB-SubCell"/>
</dbReference>
<dbReference type="InterPro" id="IPR001680">
    <property type="entry name" value="WD40_rpt"/>
</dbReference>
<dbReference type="GO" id="GO:0005085">
    <property type="term" value="F:guanyl-nucleotide exchange factor activity"/>
    <property type="evidence" value="ECO:0007669"/>
    <property type="project" value="InterPro"/>
</dbReference>
<dbReference type="PANTHER" id="PTHR23284">
    <property type="entry name" value="PROLACTIN REGULATORY ELEMENT BINDING PROTEIN"/>
    <property type="match status" value="1"/>
</dbReference>
<evidence type="ECO:0000256" key="6">
    <source>
        <dbReference type="ARBA" id="ARBA00022824"/>
    </source>
</evidence>
<dbReference type="InterPro" id="IPR015943">
    <property type="entry name" value="WD40/YVTN_repeat-like_dom_sf"/>
</dbReference>
<evidence type="ECO:0000313" key="13">
    <source>
        <dbReference type="EMBL" id="KAJ3447107.1"/>
    </source>
</evidence>
<evidence type="ECO:0000256" key="11">
    <source>
        <dbReference type="SAM" id="MobiDB-lite"/>
    </source>
</evidence>
<evidence type="ECO:0000313" key="14">
    <source>
        <dbReference type="Proteomes" id="UP001146793"/>
    </source>
</evidence>
<evidence type="ECO:0000256" key="2">
    <source>
        <dbReference type="ARBA" id="ARBA00022448"/>
    </source>
</evidence>
<dbReference type="Gene3D" id="2.130.10.10">
    <property type="entry name" value="YVTN repeat-like/Quinoprotein amine dehydrogenase"/>
    <property type="match status" value="1"/>
</dbReference>
<feature type="region of interest" description="Disordered" evidence="11">
    <location>
        <begin position="97"/>
        <end position="131"/>
    </location>
</feature>
<evidence type="ECO:0000256" key="7">
    <source>
        <dbReference type="ARBA" id="ARBA00022892"/>
    </source>
</evidence>
<organism evidence="13 14">
    <name type="scientific">Anaeramoeba flamelloides</name>
    <dbReference type="NCBI Taxonomy" id="1746091"/>
    <lineage>
        <taxon>Eukaryota</taxon>
        <taxon>Metamonada</taxon>
        <taxon>Anaeramoebidae</taxon>
        <taxon>Anaeramoeba</taxon>
    </lineage>
</organism>
<dbReference type="GO" id="GO:0003400">
    <property type="term" value="P:regulation of COPII vesicle coating"/>
    <property type="evidence" value="ECO:0007669"/>
    <property type="project" value="TreeGrafter"/>
</dbReference>
<keyword evidence="9 12" id="KW-1133">Transmembrane helix</keyword>
<keyword evidence="10 12" id="KW-0472">Membrane</keyword>
<comment type="subcellular location">
    <subcellularLocation>
        <location evidence="1">Endoplasmic reticulum membrane</location>
        <topology evidence="1">Single-pass membrane protein</topology>
    </subcellularLocation>
</comment>
<protein>
    <submittedName>
        <fullName evidence="13">Prolactin regulatory element-binding protein</fullName>
    </submittedName>
</protein>
<dbReference type="Proteomes" id="UP001146793">
    <property type="component" value="Unassembled WGS sequence"/>
</dbReference>
<dbReference type="GO" id="GO:0006888">
    <property type="term" value="P:endoplasmic reticulum to Golgi vesicle-mediated transport"/>
    <property type="evidence" value="ECO:0007669"/>
    <property type="project" value="TreeGrafter"/>
</dbReference>
<keyword evidence="8" id="KW-0653">Protein transport</keyword>
<accession>A0AAV8A2X7</accession>
<keyword evidence="2" id="KW-0813">Transport</keyword>
<feature type="compositionally biased region" description="Basic and acidic residues" evidence="11">
    <location>
        <begin position="118"/>
        <end position="131"/>
    </location>
</feature>
<dbReference type="SUPFAM" id="SSF50978">
    <property type="entry name" value="WD40 repeat-like"/>
    <property type="match status" value="1"/>
</dbReference>
<name>A0AAV8A2X7_9EUKA</name>
<evidence type="ECO:0000256" key="1">
    <source>
        <dbReference type="ARBA" id="ARBA00004389"/>
    </source>
</evidence>
<proteinExistence type="predicted"/>
<dbReference type="EMBL" id="JANTQA010000016">
    <property type="protein sequence ID" value="KAJ3447107.1"/>
    <property type="molecule type" value="Genomic_DNA"/>
</dbReference>
<evidence type="ECO:0000256" key="8">
    <source>
        <dbReference type="ARBA" id="ARBA00022927"/>
    </source>
</evidence>
<keyword evidence="4 12" id="KW-0812">Transmembrane</keyword>
<reference evidence="13" key="1">
    <citation type="submission" date="2022-08" db="EMBL/GenBank/DDBJ databases">
        <title>Novel sulphate-reducing endosymbionts in the free-living metamonad Anaeramoeba.</title>
        <authorList>
            <person name="Jerlstrom-Hultqvist J."/>
            <person name="Cepicka I."/>
            <person name="Gallot-Lavallee L."/>
            <person name="Salas-Leiva D."/>
            <person name="Curtis B.A."/>
            <person name="Zahonova K."/>
            <person name="Pipaliya S."/>
            <person name="Dacks J."/>
            <person name="Roger A.J."/>
        </authorList>
    </citation>
    <scope>NUCLEOTIDE SEQUENCE</scope>
    <source>
        <strain evidence="13">Busselton2</strain>
    </source>
</reference>
<feature type="compositionally biased region" description="Basic and acidic residues" evidence="11">
    <location>
        <begin position="97"/>
        <end position="109"/>
    </location>
</feature>
<comment type="caution">
    <text evidence="13">The sequence shown here is derived from an EMBL/GenBank/DDBJ whole genome shotgun (WGS) entry which is preliminary data.</text>
</comment>
<evidence type="ECO:0000256" key="10">
    <source>
        <dbReference type="ARBA" id="ARBA00023136"/>
    </source>
</evidence>
<keyword evidence="5" id="KW-0677">Repeat</keyword>